<accession>A0A0F9JC30</accession>
<comment type="caution">
    <text evidence="1">The sequence shown here is derived from an EMBL/GenBank/DDBJ whole genome shotgun (WGS) entry which is preliminary data.</text>
</comment>
<reference evidence="1" key="1">
    <citation type="journal article" date="2015" name="Nature">
        <title>Complex archaea that bridge the gap between prokaryotes and eukaryotes.</title>
        <authorList>
            <person name="Spang A."/>
            <person name="Saw J.H."/>
            <person name="Jorgensen S.L."/>
            <person name="Zaremba-Niedzwiedzka K."/>
            <person name="Martijn J."/>
            <person name="Lind A.E."/>
            <person name="van Eijk R."/>
            <person name="Schleper C."/>
            <person name="Guy L."/>
            <person name="Ettema T.J."/>
        </authorList>
    </citation>
    <scope>NUCLEOTIDE SEQUENCE</scope>
</reference>
<name>A0A0F9JC30_9ZZZZ</name>
<evidence type="ECO:0000313" key="1">
    <source>
        <dbReference type="EMBL" id="KKM67349.1"/>
    </source>
</evidence>
<dbReference type="AlphaFoldDB" id="A0A0F9JC30"/>
<dbReference type="EMBL" id="LAZR01010363">
    <property type="protein sequence ID" value="KKM67349.1"/>
    <property type="molecule type" value="Genomic_DNA"/>
</dbReference>
<organism evidence="1">
    <name type="scientific">marine sediment metagenome</name>
    <dbReference type="NCBI Taxonomy" id="412755"/>
    <lineage>
        <taxon>unclassified sequences</taxon>
        <taxon>metagenomes</taxon>
        <taxon>ecological metagenomes</taxon>
    </lineage>
</organism>
<gene>
    <name evidence="1" type="ORF">LCGC14_1471960</name>
</gene>
<proteinExistence type="predicted"/>
<sequence length="67" mass="7699">MNEVNRILKEFSRAEVPHRTYSDDDGMCIIIGAVTFSFDKNGNFVSIMSTDQVFGYDHEFRGEKGKF</sequence>
<protein>
    <submittedName>
        <fullName evidence="1">Uncharacterized protein</fullName>
    </submittedName>
</protein>